<dbReference type="CDD" id="cd05401">
    <property type="entry name" value="NT_GlnE_GlnD_like"/>
    <property type="match status" value="1"/>
</dbReference>
<evidence type="ECO:0000259" key="2">
    <source>
        <dbReference type="PROSITE" id="PS50042"/>
    </source>
</evidence>
<dbReference type="EMBL" id="FNYH01000010">
    <property type="protein sequence ID" value="SEI79053.1"/>
    <property type="molecule type" value="Genomic_DNA"/>
</dbReference>
<dbReference type="PROSITE" id="PS50042">
    <property type="entry name" value="CNMP_BINDING_3"/>
    <property type="match status" value="1"/>
</dbReference>
<dbReference type="GO" id="GO:0016020">
    <property type="term" value="C:membrane"/>
    <property type="evidence" value="ECO:0007669"/>
    <property type="project" value="InterPro"/>
</dbReference>
<dbReference type="PANTHER" id="PTHR43773:SF1">
    <property type="entry name" value="MAGNESIUM TRANSPORTER MGTE"/>
    <property type="match status" value="1"/>
</dbReference>
<evidence type="ECO:0000313" key="5">
    <source>
        <dbReference type="Proteomes" id="UP000242999"/>
    </source>
</evidence>
<dbReference type="AlphaFoldDB" id="A0A1H6TG35"/>
<dbReference type="PROSITE" id="PS51371">
    <property type="entry name" value="CBS"/>
    <property type="match status" value="1"/>
</dbReference>
<organism evidence="4 5">
    <name type="scientific">Allopseudospirillum japonicum</name>
    <dbReference type="NCBI Taxonomy" id="64971"/>
    <lineage>
        <taxon>Bacteria</taxon>
        <taxon>Pseudomonadati</taxon>
        <taxon>Pseudomonadota</taxon>
        <taxon>Gammaproteobacteria</taxon>
        <taxon>Oceanospirillales</taxon>
        <taxon>Oceanospirillaceae</taxon>
        <taxon>Allopseudospirillum</taxon>
    </lineage>
</organism>
<evidence type="ECO:0000313" key="4">
    <source>
        <dbReference type="EMBL" id="SEI79053.1"/>
    </source>
</evidence>
<dbReference type="GO" id="GO:0008773">
    <property type="term" value="F:[protein-PII] uridylyltransferase activity"/>
    <property type="evidence" value="ECO:0007669"/>
    <property type="project" value="InterPro"/>
</dbReference>
<dbReference type="SMART" id="SM00116">
    <property type="entry name" value="CBS"/>
    <property type="match status" value="2"/>
</dbReference>
<dbReference type="InterPro" id="IPR046342">
    <property type="entry name" value="CBS_dom_sf"/>
</dbReference>
<dbReference type="PANTHER" id="PTHR43773">
    <property type="entry name" value="MAGNESIUM TRANSPORTER MGTE"/>
    <property type="match status" value="1"/>
</dbReference>
<sequence length="614" mass="68883">MADEFDTQHPPFNLLTPEQQTKLKSSLDIAYFDKDELILAAGQPSEYVYIILKGAVAETDPTVKETDEEHQGLIGHYAQDDLFGAISIINGASRYNFNALEETISYLIPKAYFQALLEANQDFASFFHNSLAEKTKLLNTRRQQDMGMDASHFMLAQVDQSCMREALVLDNGTSIREATAAMRERRVDCLLVQRGSQYGMVTRTDLLNAVVLNQAPVETNIAEIAHYQLLTVPAGDFLFNALILMTRHQIQRVVVFDGPHLKGIVELTDVLSYFSSQSHVIGLQIERAETLEELGAAARGMDQLVSSLVSQGVKIRFAMDLLAALNGRIIGKVFSHILPAHLHNKVCLLVMGSEGRGEQVLKTDQDNALILADDLEWPLEERQKVLDQFTQTLVDFGYPLCDGKIMVSNPEWVMTESEWTKRLGEWTASVNGRGLMNLAIFVDGHPVAGDKSMFTRTRDWLFQHLSGKDVFYSYFGRPMLNFGTPLTIFGGIKDSSHGIDIKKGGIFPIVHGARLMALEQRIKATNTFTRLEALAEKGALEKEFAANLAEALALFSFLRLKQQLKVLAGQSEAESSNHVLVQELNKLDRDLLREALHLVKEFKSRMSYRYHLER</sequence>
<reference evidence="5" key="1">
    <citation type="submission" date="2016-10" db="EMBL/GenBank/DDBJ databases">
        <authorList>
            <person name="Varghese N."/>
            <person name="Submissions S."/>
        </authorList>
    </citation>
    <scope>NUCLEOTIDE SEQUENCE [LARGE SCALE GENOMIC DNA]</scope>
    <source>
        <strain evidence="5">DSM 7165</strain>
    </source>
</reference>
<dbReference type="Pfam" id="PF00571">
    <property type="entry name" value="CBS"/>
    <property type="match status" value="2"/>
</dbReference>
<dbReference type="SUPFAM" id="SSF51206">
    <property type="entry name" value="cAMP-binding domain-like"/>
    <property type="match status" value="1"/>
</dbReference>
<dbReference type="InterPro" id="IPR014710">
    <property type="entry name" value="RmlC-like_jellyroll"/>
</dbReference>
<name>A0A1H6TG35_9GAMM</name>
<dbReference type="GO" id="GO:0015095">
    <property type="term" value="F:magnesium ion transmembrane transporter activity"/>
    <property type="evidence" value="ECO:0007669"/>
    <property type="project" value="InterPro"/>
</dbReference>
<dbReference type="InterPro" id="IPR018490">
    <property type="entry name" value="cNMP-bd_dom_sf"/>
</dbReference>
<dbReference type="InterPro" id="IPR018821">
    <property type="entry name" value="DUF294_put_nucleoTrafse_sb-bd"/>
</dbReference>
<dbReference type="OrthoDB" id="9808528at2"/>
<dbReference type="Pfam" id="PF10335">
    <property type="entry name" value="DUF294_C"/>
    <property type="match status" value="1"/>
</dbReference>
<dbReference type="Pfam" id="PF00027">
    <property type="entry name" value="cNMP_binding"/>
    <property type="match status" value="1"/>
</dbReference>
<dbReference type="Gene3D" id="2.60.120.10">
    <property type="entry name" value="Jelly Rolls"/>
    <property type="match status" value="1"/>
</dbReference>
<dbReference type="SUPFAM" id="SSF54631">
    <property type="entry name" value="CBS-domain pair"/>
    <property type="match status" value="1"/>
</dbReference>
<keyword evidence="5" id="KW-1185">Reference proteome</keyword>
<dbReference type="Pfam" id="PF03445">
    <property type="entry name" value="DUF294"/>
    <property type="match status" value="1"/>
</dbReference>
<dbReference type="Proteomes" id="UP000242999">
    <property type="component" value="Unassembled WGS sequence"/>
</dbReference>
<dbReference type="STRING" id="64971.SAMN05421831_11074"/>
<accession>A0A1H6TG35</accession>
<dbReference type="SMART" id="SM00100">
    <property type="entry name" value="cNMP"/>
    <property type="match status" value="1"/>
</dbReference>
<evidence type="ECO:0000256" key="1">
    <source>
        <dbReference type="PROSITE-ProRule" id="PRU00703"/>
    </source>
</evidence>
<dbReference type="InterPro" id="IPR000595">
    <property type="entry name" value="cNMP-bd_dom"/>
</dbReference>
<keyword evidence="1" id="KW-0129">CBS domain</keyword>
<feature type="domain" description="Cyclic nucleotide-binding" evidence="2">
    <location>
        <begin position="11"/>
        <end position="134"/>
    </location>
</feature>
<dbReference type="Gene3D" id="3.10.580.10">
    <property type="entry name" value="CBS-domain"/>
    <property type="match status" value="1"/>
</dbReference>
<dbReference type="InterPro" id="IPR005105">
    <property type="entry name" value="GlnD_Uridyltrans_N"/>
</dbReference>
<proteinExistence type="predicted"/>
<protein>
    <submittedName>
        <fullName evidence="4">CBS domain-containing protein</fullName>
    </submittedName>
</protein>
<evidence type="ECO:0000259" key="3">
    <source>
        <dbReference type="PROSITE" id="PS51371"/>
    </source>
</evidence>
<dbReference type="CDD" id="cd04589">
    <property type="entry name" value="CBS_pair_CAP-ED_NT_Pol-beta-like_DUF294_assoc"/>
    <property type="match status" value="1"/>
</dbReference>
<dbReference type="InterPro" id="IPR000644">
    <property type="entry name" value="CBS_dom"/>
</dbReference>
<dbReference type="RefSeq" id="WP_093311109.1">
    <property type="nucleotide sequence ID" value="NZ_FNYH01000010.1"/>
</dbReference>
<dbReference type="CDD" id="cd00038">
    <property type="entry name" value="CAP_ED"/>
    <property type="match status" value="1"/>
</dbReference>
<feature type="domain" description="CBS" evidence="3">
    <location>
        <begin position="224"/>
        <end position="281"/>
    </location>
</feature>
<gene>
    <name evidence="4" type="ORF">SAMN05421831_11074</name>
</gene>
<dbReference type="InterPro" id="IPR006669">
    <property type="entry name" value="MgtE_transporter"/>
</dbReference>